<protein>
    <recommendedName>
        <fullName evidence="1">Reverse transcriptase domain-containing protein</fullName>
    </recommendedName>
</protein>
<dbReference type="GeneID" id="96010921"/>
<dbReference type="InterPro" id="IPR005135">
    <property type="entry name" value="Endo/exonuclease/phosphatase"/>
</dbReference>
<dbReference type="PANTHER" id="PTHR33481:SF1">
    <property type="entry name" value="ENDONUCLEASE_EXONUCLEASE_PHOSPHATASE DOMAIN-CONTAINING PROTEIN-RELATED"/>
    <property type="match status" value="1"/>
</dbReference>
<dbReference type="SUPFAM" id="SSF56672">
    <property type="entry name" value="DNA/RNA polymerases"/>
    <property type="match status" value="1"/>
</dbReference>
<dbReference type="InterPro" id="IPR000477">
    <property type="entry name" value="RT_dom"/>
</dbReference>
<dbReference type="Pfam" id="PF00078">
    <property type="entry name" value="RVT_1"/>
    <property type="match status" value="1"/>
</dbReference>
<dbReference type="SUPFAM" id="SSF53098">
    <property type="entry name" value="Ribonuclease H-like"/>
    <property type="match status" value="1"/>
</dbReference>
<dbReference type="Pfam" id="PF14529">
    <property type="entry name" value="Exo_endo_phos_2"/>
    <property type="match status" value="1"/>
</dbReference>
<dbReference type="InterPro" id="IPR036397">
    <property type="entry name" value="RNaseH_sf"/>
</dbReference>
<dbReference type="SUPFAM" id="SSF56219">
    <property type="entry name" value="DNase I-like"/>
    <property type="match status" value="1"/>
</dbReference>
<evidence type="ECO:0000313" key="2">
    <source>
        <dbReference type="EMBL" id="KAL1581903.1"/>
    </source>
</evidence>
<dbReference type="GO" id="GO:0003824">
    <property type="term" value="F:catalytic activity"/>
    <property type="evidence" value="ECO:0007669"/>
    <property type="project" value="InterPro"/>
</dbReference>
<accession>A0AB34K9W4</accession>
<dbReference type="CDD" id="cd01650">
    <property type="entry name" value="RT_nLTR_like"/>
    <property type="match status" value="1"/>
</dbReference>
<dbReference type="InterPro" id="IPR043502">
    <property type="entry name" value="DNA/RNA_pol_sf"/>
</dbReference>
<dbReference type="PANTHER" id="PTHR33481">
    <property type="entry name" value="REVERSE TRANSCRIPTASE"/>
    <property type="match status" value="1"/>
</dbReference>
<name>A0AB34K9W4_9PEZI</name>
<gene>
    <name evidence="2" type="ORF">WHR41_09480</name>
</gene>
<proteinExistence type="predicted"/>
<dbReference type="RefSeq" id="XP_069225011.1">
    <property type="nucleotide sequence ID" value="XM_069378083.1"/>
</dbReference>
<reference evidence="2 3" key="1">
    <citation type="journal article" date="2020" name="Microbiol. Resour. Announc.">
        <title>Draft Genome Sequence of a Cladosporium Species Isolated from the Mesophotic Ascidian Didemnum maculosum.</title>
        <authorList>
            <person name="Gioti A."/>
            <person name="Siaperas R."/>
            <person name="Nikolaivits E."/>
            <person name="Le Goff G."/>
            <person name="Ouazzani J."/>
            <person name="Kotoulas G."/>
            <person name="Topakas E."/>
        </authorList>
    </citation>
    <scope>NUCLEOTIDE SEQUENCE [LARGE SCALE GENOMIC DNA]</scope>
    <source>
        <strain evidence="2 3">TM138-S3</strain>
    </source>
</reference>
<evidence type="ECO:0000313" key="3">
    <source>
        <dbReference type="Proteomes" id="UP000803884"/>
    </source>
</evidence>
<comment type="caution">
    <text evidence="2">The sequence shown here is derived from an EMBL/GenBank/DDBJ whole genome shotgun (WGS) entry which is preliminary data.</text>
</comment>
<evidence type="ECO:0000259" key="1">
    <source>
        <dbReference type="PROSITE" id="PS50878"/>
    </source>
</evidence>
<dbReference type="Gene3D" id="3.60.10.10">
    <property type="entry name" value="Endonuclease/exonuclease/phosphatase"/>
    <property type="match status" value="1"/>
</dbReference>
<organism evidence="2 3">
    <name type="scientific">Cladosporium halotolerans</name>
    <dbReference type="NCBI Taxonomy" id="1052096"/>
    <lineage>
        <taxon>Eukaryota</taxon>
        <taxon>Fungi</taxon>
        <taxon>Dikarya</taxon>
        <taxon>Ascomycota</taxon>
        <taxon>Pezizomycotina</taxon>
        <taxon>Dothideomycetes</taxon>
        <taxon>Dothideomycetidae</taxon>
        <taxon>Cladosporiales</taxon>
        <taxon>Cladosporiaceae</taxon>
        <taxon>Cladosporium</taxon>
    </lineage>
</organism>
<dbReference type="InterPro" id="IPR036691">
    <property type="entry name" value="Endo/exonu/phosph_ase_sf"/>
</dbReference>
<keyword evidence="3" id="KW-1185">Reference proteome</keyword>
<dbReference type="PROSITE" id="PS50878">
    <property type="entry name" value="RT_POL"/>
    <property type="match status" value="1"/>
</dbReference>
<dbReference type="Proteomes" id="UP000803884">
    <property type="component" value="Unassembled WGS sequence"/>
</dbReference>
<feature type="domain" description="Reverse transcriptase" evidence="1">
    <location>
        <begin position="523"/>
        <end position="800"/>
    </location>
</feature>
<dbReference type="Gene3D" id="3.30.420.10">
    <property type="entry name" value="Ribonuclease H-like superfamily/Ribonuclease H"/>
    <property type="match status" value="1"/>
</dbReference>
<dbReference type="EMBL" id="JAAQHG020000102">
    <property type="protein sequence ID" value="KAL1581903.1"/>
    <property type="molecule type" value="Genomic_DNA"/>
</dbReference>
<dbReference type="InterPro" id="IPR012337">
    <property type="entry name" value="RNaseH-like_sf"/>
</dbReference>
<dbReference type="GO" id="GO:0003676">
    <property type="term" value="F:nucleic acid binding"/>
    <property type="evidence" value="ECO:0007669"/>
    <property type="project" value="InterPro"/>
</dbReference>
<sequence length="1324" mass="148240">MLGEFKVLHVNIGKRKTAHWSLFCDESLADFDALSVVEPYIYEDLDTGEPAFPVERNWQLFKPSTKQEGEARYAYRTAVWVNKRHAAQQVAVPSSDVVAATIPTKHGAALIVSAYDVKSTDGQAANEEQLRSKLQTIKDAYDGVKSDGKSSHVDLLLCADFNRHHELWGGAQAFGEAGRTDEAEAIIDFMQENALTSLLPSGTVTWEHYNGSTCSTIDILLASSGLSEACEHCGIHQNDHGSDHKAVRAHFVLDTTEHQEKRRRRMYDKADWKKVREEVSTRIADDSSLHVLSTKDELEVAVDSLEAIVNGVLEERVARARPSPYAKRWWTDKLTTLRLSLSAARNHLTAVRRRGEDVAEAATSVKLIRRIYMDKIEQCKREHWVEFLDNRENIWKAYAYTKTSRASHGIPVLKVGDIEVTDDREKADLLLTSFFPVPPEPADRDGTSLKPRLVTRSGSRPREYAGKKVPLRIKLSKLTLAEVEAAIMQSKSDKAPGLDEITFRVWKELWPVLGDVVVRLYQASLDLKHVPQRWRTAKIVVLRKPNKPDYSKPKAYRPISLLETIGKGLEAVVARRLSYLAETYRLLPENHFGGRPNRSAEQALNLLVEKIHEAWRVYKTLSLVSFDVQGAFNGVHPSVLAERLRERRVPGDLVAWIESFCNRRKASVVVGDYESPISEIEHAGILQGSPLSPILYVFYNANLVQGRISKSEGSIGFIDDYNAWVTGPSAAENTRKLQTQLLPRAEKWARESGAVFEAEKTAFIHFVRPLQPDQGPLNHLVFGNKTITPKRSVKILGVTLDSGLSMNEHVSKAVAKAIGKCMALRKIRGVRPAQMRQMYMAAVVPPTDYAASVWYAPSRIGVKRHVVALERVQRLASRLILRAYKSVAMLVLQSEAKLQSVSDRLHERVSNHLTKLCALPLDHPIQRCISWFQRQGSAFPSPLRAVYEKYETQVEPETGLRISERPSWVMPPWQTLKGSVLYIEPDEAIQLCRSLRFRGAYLYYAAAEIQDEQIGAAAIIKYRMTTGAVKQQAIAETSTCSLVSAELTAILYALEHARDTLRKTAHVYVATTSREALSAIEKGHNVGCGREVVPKIADAVLEMEGVGHRVTVFLVPGDKGIRGVAEAKQAARSVIDNGSELIAAPAERVRELSGVLRLVKAERAKGLHTNEDDVCVKYYTWKMDKAWSGKHTLHLYGALSSDEASILVQARTEHCGLNACLFRKKLAYSPACECGRGDETVLHVLLRCERYAEARKALREAAGDRWGDASYLLGGWSGRKDARTGKFVDGPRESWKPELKVVRASIRFLYQTGRLSRSSDMRVE</sequence>